<gene>
    <name evidence="6" type="ORF">EGH82_01950</name>
</gene>
<keyword evidence="3" id="KW-0963">Cytoplasm</keyword>
<dbReference type="PANTHER" id="PTHR47892">
    <property type="entry name" value="UNIVERSAL STRESS PROTEIN E"/>
    <property type="match status" value="1"/>
</dbReference>
<evidence type="ECO:0000313" key="7">
    <source>
        <dbReference type="Proteomes" id="UP000278792"/>
    </source>
</evidence>
<reference evidence="6 7" key="1">
    <citation type="submission" date="2018-11" db="EMBL/GenBank/DDBJ databases">
        <title>Vibrio ponticus strain CAIM 1751 pathogenic for the snapper Lutjanus guttatus.</title>
        <authorList>
            <person name="Soto-Rodriguez S."/>
            <person name="Lozano-Olvera R."/>
            <person name="Gomez-Gil B."/>
        </authorList>
    </citation>
    <scope>NUCLEOTIDE SEQUENCE [LARGE SCALE GENOMIC DNA]</scope>
    <source>
        <strain evidence="6 7">CAIM 1751</strain>
    </source>
</reference>
<comment type="subcellular location">
    <subcellularLocation>
        <location evidence="1">Cytoplasm</location>
    </subcellularLocation>
</comment>
<evidence type="ECO:0000256" key="3">
    <source>
        <dbReference type="ARBA" id="ARBA00022490"/>
    </source>
</evidence>
<dbReference type="Pfam" id="PF00582">
    <property type="entry name" value="Usp"/>
    <property type="match status" value="1"/>
</dbReference>
<evidence type="ECO:0000256" key="1">
    <source>
        <dbReference type="ARBA" id="ARBA00004496"/>
    </source>
</evidence>
<dbReference type="RefSeq" id="WP_123780238.1">
    <property type="nucleotide sequence ID" value="NZ_RKIK01000003.1"/>
</dbReference>
<dbReference type="PANTHER" id="PTHR47892:SF1">
    <property type="entry name" value="UNIVERSAL STRESS PROTEIN E"/>
    <property type="match status" value="1"/>
</dbReference>
<dbReference type="Proteomes" id="UP000278792">
    <property type="component" value="Unassembled WGS sequence"/>
</dbReference>
<evidence type="ECO:0000256" key="2">
    <source>
        <dbReference type="ARBA" id="ARBA00008791"/>
    </source>
</evidence>
<comment type="function">
    <text evidence="4">Required for resistance to DNA-damaging agents.</text>
</comment>
<dbReference type="AlphaFoldDB" id="A0A3N3E5X1"/>
<dbReference type="GO" id="GO:0005737">
    <property type="term" value="C:cytoplasm"/>
    <property type="evidence" value="ECO:0007669"/>
    <property type="project" value="UniProtKB-SubCell"/>
</dbReference>
<comment type="caution">
    <text evidence="6">The sequence shown here is derived from an EMBL/GenBank/DDBJ whole genome shotgun (WGS) entry which is preliminary data.</text>
</comment>
<dbReference type="InterPro" id="IPR006016">
    <property type="entry name" value="UspA"/>
</dbReference>
<evidence type="ECO:0000256" key="4">
    <source>
        <dbReference type="ARBA" id="ARBA00037131"/>
    </source>
</evidence>
<comment type="similarity">
    <text evidence="2">Belongs to the universal stress protein A family.</text>
</comment>
<accession>A0A3N3E5X1</accession>
<sequence>MKEFKNILFVSQGLPENRDSIEQALTLSKRNNASLMGLIVSPALPQNMANYRDAYQQSLRDTLNNEITQVQQTIEDNSDLPLAVEIACGDKPALKIIQCVQNHHRDLLIKQAEPINDGAEGFKALDMKLLRKCPCPIWLHRTSVKPHSHKRVAVAIDPIVHSEEDKQLVLQLLTVARSIADSCDSRLHIISCWQYELESYLRHHSWIQIDDEQLNQEIELLRDNHRQQLDNLIEESGIAGEFTVHHINGRADDEIPQCVAILEIDILVMGTIARSGIKGLVMGNTAENILQSLTCSLVALKPQGFVSPIT</sequence>
<organism evidence="6 7">
    <name type="scientific">Vibrio ponticus</name>
    <dbReference type="NCBI Taxonomy" id="265668"/>
    <lineage>
        <taxon>Bacteria</taxon>
        <taxon>Pseudomonadati</taxon>
        <taxon>Pseudomonadota</taxon>
        <taxon>Gammaproteobacteria</taxon>
        <taxon>Vibrionales</taxon>
        <taxon>Vibrionaceae</taxon>
        <taxon>Vibrio</taxon>
    </lineage>
</organism>
<dbReference type="EMBL" id="RKIK01000003">
    <property type="protein sequence ID" value="ROV62144.1"/>
    <property type="molecule type" value="Genomic_DNA"/>
</dbReference>
<evidence type="ECO:0000313" key="6">
    <source>
        <dbReference type="EMBL" id="ROV62144.1"/>
    </source>
</evidence>
<dbReference type="SUPFAM" id="SSF52402">
    <property type="entry name" value="Adenine nucleotide alpha hydrolases-like"/>
    <property type="match status" value="2"/>
</dbReference>
<proteinExistence type="inferred from homology"/>
<feature type="domain" description="UspA" evidence="5">
    <location>
        <begin position="150"/>
        <end position="300"/>
    </location>
</feature>
<dbReference type="Gene3D" id="3.40.50.12370">
    <property type="match status" value="1"/>
</dbReference>
<name>A0A3N3E5X1_9VIBR</name>
<protein>
    <submittedName>
        <fullName evidence="6">Universal stress protein</fullName>
    </submittedName>
</protein>
<evidence type="ECO:0000259" key="5">
    <source>
        <dbReference type="Pfam" id="PF00582"/>
    </source>
</evidence>